<reference evidence="1" key="1">
    <citation type="journal article" date="2021" name="Proc. Natl. Acad. Sci. U.S.A.">
        <title>A Catalog of Tens of Thousands of Viruses from Human Metagenomes Reveals Hidden Associations with Chronic Diseases.</title>
        <authorList>
            <person name="Tisza M.J."/>
            <person name="Buck C.B."/>
        </authorList>
    </citation>
    <scope>NUCLEOTIDE SEQUENCE</scope>
    <source>
        <strain evidence="1">CtMAv2</strain>
    </source>
</reference>
<organism evidence="1">
    <name type="scientific">Siphoviridae sp. ctMAv2</name>
    <dbReference type="NCBI Taxonomy" id="2826258"/>
    <lineage>
        <taxon>Viruses</taxon>
        <taxon>Duplodnaviria</taxon>
        <taxon>Heunggongvirae</taxon>
        <taxon>Uroviricota</taxon>
        <taxon>Caudoviricetes</taxon>
    </lineage>
</organism>
<protein>
    <recommendedName>
        <fullName evidence="2">rRNA biogenesis protein rrp5</fullName>
    </recommendedName>
</protein>
<dbReference type="EMBL" id="BK014727">
    <property type="protein sequence ID" value="DAD72989.1"/>
    <property type="molecule type" value="Genomic_DNA"/>
</dbReference>
<evidence type="ECO:0008006" key="2">
    <source>
        <dbReference type="Google" id="ProtNLM"/>
    </source>
</evidence>
<sequence length="115" mass="12979">MTNKYKLLLDAAKLMRSLADVVEAIAETYNDTVLTVDTTAAVIEEEEPKQIEEKRPKKEEKKELTFEEVRAVLATKSREGHTAEVKAVLTEFGVEKLSDIEPAQYEELLAKVEVI</sequence>
<name>A0A8S5LSG2_9CAUD</name>
<accession>A0A8S5LSG2</accession>
<proteinExistence type="predicted"/>
<evidence type="ECO:0000313" key="1">
    <source>
        <dbReference type="EMBL" id="DAD72989.1"/>
    </source>
</evidence>